<feature type="compositionally biased region" description="Basic and acidic residues" evidence="1">
    <location>
        <begin position="1"/>
        <end position="15"/>
    </location>
</feature>
<evidence type="ECO:0000313" key="2">
    <source>
        <dbReference type="EMBL" id="MPC97261.1"/>
    </source>
</evidence>
<organism evidence="2 3">
    <name type="scientific">Portunus trituberculatus</name>
    <name type="common">Swimming crab</name>
    <name type="synonym">Neptunus trituberculatus</name>
    <dbReference type="NCBI Taxonomy" id="210409"/>
    <lineage>
        <taxon>Eukaryota</taxon>
        <taxon>Metazoa</taxon>
        <taxon>Ecdysozoa</taxon>
        <taxon>Arthropoda</taxon>
        <taxon>Crustacea</taxon>
        <taxon>Multicrustacea</taxon>
        <taxon>Malacostraca</taxon>
        <taxon>Eumalacostraca</taxon>
        <taxon>Eucarida</taxon>
        <taxon>Decapoda</taxon>
        <taxon>Pleocyemata</taxon>
        <taxon>Brachyura</taxon>
        <taxon>Eubrachyura</taxon>
        <taxon>Portunoidea</taxon>
        <taxon>Portunidae</taxon>
        <taxon>Portuninae</taxon>
        <taxon>Portunus</taxon>
    </lineage>
</organism>
<evidence type="ECO:0000313" key="3">
    <source>
        <dbReference type="Proteomes" id="UP000324222"/>
    </source>
</evidence>
<feature type="region of interest" description="Disordered" evidence="1">
    <location>
        <begin position="1"/>
        <end position="20"/>
    </location>
</feature>
<proteinExistence type="predicted"/>
<comment type="caution">
    <text evidence="2">The sequence shown here is derived from an EMBL/GenBank/DDBJ whole genome shotgun (WGS) entry which is preliminary data.</text>
</comment>
<protein>
    <submittedName>
        <fullName evidence="2">Uncharacterized protein</fullName>
    </submittedName>
</protein>
<gene>
    <name evidence="2" type="ORF">E2C01_092565</name>
</gene>
<dbReference type="Proteomes" id="UP000324222">
    <property type="component" value="Unassembled WGS sequence"/>
</dbReference>
<evidence type="ECO:0000256" key="1">
    <source>
        <dbReference type="SAM" id="MobiDB-lite"/>
    </source>
</evidence>
<dbReference type="EMBL" id="VSRR010109208">
    <property type="protein sequence ID" value="MPC97261.1"/>
    <property type="molecule type" value="Genomic_DNA"/>
</dbReference>
<sequence>MNEGKGSNKEEEEKHRPVHCSTLAAPSEHLTLLHSNTTRLLHDKVHNTLPTSLTSLVHQGSAIHYFM</sequence>
<name>A0A5B7JGS9_PORTR</name>
<accession>A0A5B7JGS9</accession>
<reference evidence="2 3" key="1">
    <citation type="submission" date="2019-05" db="EMBL/GenBank/DDBJ databases">
        <title>Another draft genome of Portunus trituberculatus and its Hox gene families provides insights of decapod evolution.</title>
        <authorList>
            <person name="Jeong J.-H."/>
            <person name="Song I."/>
            <person name="Kim S."/>
            <person name="Choi T."/>
            <person name="Kim D."/>
            <person name="Ryu S."/>
            <person name="Kim W."/>
        </authorList>
    </citation>
    <scope>NUCLEOTIDE SEQUENCE [LARGE SCALE GENOMIC DNA]</scope>
    <source>
        <tissue evidence="2">Muscle</tissue>
    </source>
</reference>
<dbReference type="AlphaFoldDB" id="A0A5B7JGS9"/>
<keyword evidence="3" id="KW-1185">Reference proteome</keyword>